<keyword evidence="3" id="KW-1185">Reference proteome</keyword>
<proteinExistence type="predicted"/>
<evidence type="ECO:0000313" key="3">
    <source>
        <dbReference type="Proteomes" id="UP000659654"/>
    </source>
</evidence>
<accession>A0A7I8WYZ7</accession>
<name>A0A7I8WYZ7_BURXY</name>
<evidence type="ECO:0000256" key="1">
    <source>
        <dbReference type="SAM" id="SignalP"/>
    </source>
</evidence>
<feature type="signal peptide" evidence="1">
    <location>
        <begin position="1"/>
        <end position="19"/>
    </location>
</feature>
<dbReference type="OrthoDB" id="10544495at2759"/>
<feature type="chain" id="PRO_5035384927" evidence="1">
    <location>
        <begin position="20"/>
        <end position="194"/>
    </location>
</feature>
<protein>
    <submittedName>
        <fullName evidence="2">(pine wood nematode) hypothetical protein</fullName>
    </submittedName>
</protein>
<dbReference type="Proteomes" id="UP000659654">
    <property type="component" value="Unassembled WGS sequence"/>
</dbReference>
<reference evidence="2" key="1">
    <citation type="submission" date="2020-09" db="EMBL/GenBank/DDBJ databases">
        <authorList>
            <person name="Kikuchi T."/>
        </authorList>
    </citation>
    <scope>NUCLEOTIDE SEQUENCE</scope>
    <source>
        <strain evidence="2">Ka4C1</strain>
    </source>
</reference>
<dbReference type="EMBL" id="CAJFDI010000002">
    <property type="protein sequence ID" value="CAD5217945.1"/>
    <property type="molecule type" value="Genomic_DNA"/>
</dbReference>
<dbReference type="Proteomes" id="UP000582659">
    <property type="component" value="Unassembled WGS sequence"/>
</dbReference>
<dbReference type="AlphaFoldDB" id="A0A7I8WYZ7"/>
<dbReference type="EMBL" id="CAJFCV020000002">
    <property type="protein sequence ID" value="CAG9102139.1"/>
    <property type="molecule type" value="Genomic_DNA"/>
</dbReference>
<organism evidence="2 3">
    <name type="scientific">Bursaphelenchus xylophilus</name>
    <name type="common">Pinewood nematode worm</name>
    <name type="synonym">Aphelenchoides xylophilus</name>
    <dbReference type="NCBI Taxonomy" id="6326"/>
    <lineage>
        <taxon>Eukaryota</taxon>
        <taxon>Metazoa</taxon>
        <taxon>Ecdysozoa</taxon>
        <taxon>Nematoda</taxon>
        <taxon>Chromadorea</taxon>
        <taxon>Rhabditida</taxon>
        <taxon>Tylenchina</taxon>
        <taxon>Tylenchomorpha</taxon>
        <taxon>Aphelenchoidea</taxon>
        <taxon>Aphelenchoididae</taxon>
        <taxon>Bursaphelenchus</taxon>
    </lineage>
</organism>
<evidence type="ECO:0000313" key="2">
    <source>
        <dbReference type="EMBL" id="CAD5217945.1"/>
    </source>
</evidence>
<sequence length="194" mass="23249">MRSKLLLFLAISRIPSARSFYDVDSDQGCNWSTSMYICVSARFICGGYLASPELNRLNVTAYQVISHYEYVKLSVVQTRIDSDFRIAIPRVEEGDIILSIDVNYCAEYFRQVDYTITAALKRHYEFLWRPLEMGHIRMEDLEMDDYPTNFFDQILVDWRFYSMETRERTHYDKDEAWRKVWNNFQLEKMENFDT</sequence>
<comment type="caution">
    <text evidence="2">The sequence shown here is derived from an EMBL/GenBank/DDBJ whole genome shotgun (WGS) entry which is preliminary data.</text>
</comment>
<gene>
    <name evidence="2" type="ORF">BXYJ_LOCUS5338</name>
</gene>
<keyword evidence="1" id="KW-0732">Signal</keyword>